<evidence type="ECO:0000313" key="2">
    <source>
        <dbReference type="EMBL" id="KAG7174782.1"/>
    </source>
</evidence>
<feature type="region of interest" description="Disordered" evidence="1">
    <location>
        <begin position="21"/>
        <end position="53"/>
    </location>
</feature>
<reference evidence="2" key="1">
    <citation type="journal article" date="2021" name="Sci. Adv.">
        <title>The American lobster genome reveals insights on longevity, neural, and immune adaptations.</title>
        <authorList>
            <person name="Polinski J.M."/>
            <person name="Zimin A.V."/>
            <person name="Clark K.F."/>
            <person name="Kohn A.B."/>
            <person name="Sadowski N."/>
            <person name="Timp W."/>
            <person name="Ptitsyn A."/>
            <person name="Khanna P."/>
            <person name="Romanova D.Y."/>
            <person name="Williams P."/>
            <person name="Greenwood S.J."/>
            <person name="Moroz L.L."/>
            <person name="Walt D.R."/>
            <person name="Bodnar A.G."/>
        </authorList>
    </citation>
    <scope>NUCLEOTIDE SEQUENCE</scope>
    <source>
        <strain evidence="2">GMGI-L3</strain>
    </source>
</reference>
<dbReference type="EMBL" id="JAHLQT010007025">
    <property type="protein sequence ID" value="KAG7174782.1"/>
    <property type="molecule type" value="Genomic_DNA"/>
</dbReference>
<organism evidence="2 3">
    <name type="scientific">Homarus americanus</name>
    <name type="common">American lobster</name>
    <dbReference type="NCBI Taxonomy" id="6706"/>
    <lineage>
        <taxon>Eukaryota</taxon>
        <taxon>Metazoa</taxon>
        <taxon>Ecdysozoa</taxon>
        <taxon>Arthropoda</taxon>
        <taxon>Crustacea</taxon>
        <taxon>Multicrustacea</taxon>
        <taxon>Malacostraca</taxon>
        <taxon>Eumalacostraca</taxon>
        <taxon>Eucarida</taxon>
        <taxon>Decapoda</taxon>
        <taxon>Pleocyemata</taxon>
        <taxon>Astacidea</taxon>
        <taxon>Nephropoidea</taxon>
        <taxon>Nephropidae</taxon>
        <taxon>Homarus</taxon>
    </lineage>
</organism>
<name>A0A8J5TLN9_HOMAM</name>
<dbReference type="AlphaFoldDB" id="A0A8J5TLN9"/>
<gene>
    <name evidence="2" type="primary">Epb7-L4</name>
    <name evidence="2" type="ORF">Hamer_G018101</name>
</gene>
<evidence type="ECO:0000256" key="1">
    <source>
        <dbReference type="SAM" id="MobiDB-lite"/>
    </source>
</evidence>
<dbReference type="Proteomes" id="UP000747542">
    <property type="component" value="Unassembled WGS sequence"/>
</dbReference>
<proteinExistence type="predicted"/>
<keyword evidence="3" id="KW-1185">Reference proteome</keyword>
<evidence type="ECO:0000313" key="3">
    <source>
        <dbReference type="Proteomes" id="UP000747542"/>
    </source>
</evidence>
<feature type="compositionally biased region" description="Pro residues" evidence="1">
    <location>
        <begin position="35"/>
        <end position="46"/>
    </location>
</feature>
<protein>
    <submittedName>
        <fullName evidence="2">Band 7 protein-like 4</fullName>
    </submittedName>
</protein>
<comment type="caution">
    <text evidence="2">The sequence shown here is derived from an EMBL/GenBank/DDBJ whole genome shotgun (WGS) entry which is preliminary data.</text>
</comment>
<accession>A0A8J5TLN9</accession>
<sequence>MDMRSREGHVSTKEYMEAIRKLRGHSNAPACPRSRLPPLPPAPTPAYPLSVRPWPKADEKNEELRYLQTLNTISAEKNSTIIFPVPIDIIHHYMRK</sequence>